<evidence type="ECO:0000256" key="1">
    <source>
        <dbReference type="RuleBase" id="RU000363"/>
    </source>
</evidence>
<accession>A0AAV1IEQ8</accession>
<dbReference type="Proteomes" id="UP001314263">
    <property type="component" value="Unassembled WGS sequence"/>
</dbReference>
<evidence type="ECO:0000313" key="3">
    <source>
        <dbReference type="EMBL" id="CAK0785559.1"/>
    </source>
</evidence>
<gene>
    <name evidence="3" type="ORF">CVIRNUC_008769</name>
</gene>
<dbReference type="PRINTS" id="PR00081">
    <property type="entry name" value="GDHRDH"/>
</dbReference>
<dbReference type="SMART" id="SM00822">
    <property type="entry name" value="PKS_KR"/>
    <property type="match status" value="1"/>
</dbReference>
<dbReference type="InterPro" id="IPR020904">
    <property type="entry name" value="Sc_DH/Rdtase_CS"/>
</dbReference>
<feature type="domain" description="Ketoreductase" evidence="2">
    <location>
        <begin position="2"/>
        <end position="185"/>
    </location>
</feature>
<dbReference type="CDD" id="cd05374">
    <property type="entry name" value="17beta-HSD-like_SDR_c"/>
    <property type="match status" value="1"/>
</dbReference>
<dbReference type="PROSITE" id="PS00061">
    <property type="entry name" value="ADH_SHORT"/>
    <property type="match status" value="1"/>
</dbReference>
<dbReference type="InterPro" id="IPR036291">
    <property type="entry name" value="NAD(P)-bd_dom_sf"/>
</dbReference>
<evidence type="ECO:0000313" key="4">
    <source>
        <dbReference type="Proteomes" id="UP001314263"/>
    </source>
</evidence>
<comment type="caution">
    <text evidence="3">The sequence shown here is derived from an EMBL/GenBank/DDBJ whole genome shotgun (WGS) entry which is preliminary data.</text>
</comment>
<dbReference type="GO" id="GO:0016491">
    <property type="term" value="F:oxidoreductase activity"/>
    <property type="evidence" value="ECO:0007669"/>
    <property type="project" value="TreeGrafter"/>
</dbReference>
<protein>
    <recommendedName>
        <fullName evidence="2">Ketoreductase domain-containing protein</fullName>
    </recommendedName>
</protein>
<dbReference type="PRINTS" id="PR00080">
    <property type="entry name" value="SDRFAMILY"/>
</dbReference>
<dbReference type="PANTHER" id="PTHR43313">
    <property type="entry name" value="SHORT-CHAIN DEHYDROGENASE/REDUCTASE FAMILY 9C"/>
    <property type="match status" value="1"/>
</dbReference>
<dbReference type="InterPro" id="IPR057326">
    <property type="entry name" value="KR_dom"/>
</dbReference>
<dbReference type="Pfam" id="PF00106">
    <property type="entry name" value="adh_short"/>
    <property type="match status" value="1"/>
</dbReference>
<dbReference type="SUPFAM" id="SSF51735">
    <property type="entry name" value="NAD(P)-binding Rossmann-fold domains"/>
    <property type="match status" value="1"/>
</dbReference>
<dbReference type="GO" id="GO:0008202">
    <property type="term" value="P:steroid metabolic process"/>
    <property type="evidence" value="ECO:0007669"/>
    <property type="project" value="TreeGrafter"/>
</dbReference>
<evidence type="ECO:0000259" key="2">
    <source>
        <dbReference type="SMART" id="SM00822"/>
    </source>
</evidence>
<organism evidence="3 4">
    <name type="scientific">Coccomyxa viridis</name>
    <dbReference type="NCBI Taxonomy" id="1274662"/>
    <lineage>
        <taxon>Eukaryota</taxon>
        <taxon>Viridiplantae</taxon>
        <taxon>Chlorophyta</taxon>
        <taxon>core chlorophytes</taxon>
        <taxon>Trebouxiophyceae</taxon>
        <taxon>Trebouxiophyceae incertae sedis</taxon>
        <taxon>Coccomyxaceae</taxon>
        <taxon>Coccomyxa</taxon>
    </lineage>
</organism>
<dbReference type="PANTHER" id="PTHR43313:SF1">
    <property type="entry name" value="3BETA-HYDROXYSTEROID DEHYDROGENASE DHS-16"/>
    <property type="match status" value="1"/>
</dbReference>
<dbReference type="Gene3D" id="3.40.50.720">
    <property type="entry name" value="NAD(P)-binding Rossmann-like Domain"/>
    <property type="match status" value="1"/>
</dbReference>
<proteinExistence type="inferred from homology"/>
<name>A0AAV1IEQ8_9CHLO</name>
<dbReference type="AlphaFoldDB" id="A0AAV1IEQ8"/>
<keyword evidence="4" id="KW-1185">Reference proteome</keyword>
<reference evidence="3 4" key="1">
    <citation type="submission" date="2023-10" db="EMBL/GenBank/DDBJ databases">
        <authorList>
            <person name="Maclean D."/>
            <person name="Macfadyen A."/>
        </authorList>
    </citation>
    <scope>NUCLEOTIDE SEQUENCE [LARGE SCALE GENOMIC DNA]</scope>
</reference>
<dbReference type="EMBL" id="CAUYUE010000012">
    <property type="protein sequence ID" value="CAK0785559.1"/>
    <property type="molecule type" value="Genomic_DNA"/>
</dbReference>
<comment type="similarity">
    <text evidence="1">Belongs to the short-chain dehydrogenases/reductases (SDR) family.</text>
</comment>
<sequence length="283" mass="30864">MQSVVVTGVSTGIGWATTEALTAAGYHVYGSVRKQKDIARLNDAFGSSFTPLIFDVVDTQAIKAAAEQVRRELKGQTLAGLINNAGIANHAVLMHQPIEEFRQVMEVNLVGTLAVTQAFLPLLGATQPLVEKPGRIINMSSISGKYSAPFVGAYCASKHALEGMSDSLRRELMLFGIDVIVIGPGYVATPIWDREEITSTLAQYKDTAYAASLESFGKGIIEAVRKGHTPEQIARNVLTALTSKRPRTRYAIVAQHFQNWTLPMWLPERLMDGIMATTFLKKA</sequence>
<dbReference type="InterPro" id="IPR002347">
    <property type="entry name" value="SDR_fam"/>
</dbReference>